<dbReference type="InterPro" id="IPR002083">
    <property type="entry name" value="MATH/TRAF_dom"/>
</dbReference>
<organism evidence="6 8">
    <name type="scientific">Didymodactylos carnosus</name>
    <dbReference type="NCBI Taxonomy" id="1234261"/>
    <lineage>
        <taxon>Eukaryota</taxon>
        <taxon>Metazoa</taxon>
        <taxon>Spiralia</taxon>
        <taxon>Gnathifera</taxon>
        <taxon>Rotifera</taxon>
        <taxon>Eurotatoria</taxon>
        <taxon>Bdelloidea</taxon>
        <taxon>Philodinida</taxon>
        <taxon>Philodinidae</taxon>
        <taxon>Didymodactylos</taxon>
    </lineage>
</organism>
<dbReference type="Proteomes" id="UP000682733">
    <property type="component" value="Unassembled WGS sequence"/>
</dbReference>
<dbReference type="SMART" id="SM00061">
    <property type="entry name" value="MATH"/>
    <property type="match status" value="1"/>
</dbReference>
<keyword evidence="3" id="KW-0832">Ubl conjugation</keyword>
<protein>
    <recommendedName>
        <fullName evidence="5">MATH domain-containing protein</fullName>
    </recommendedName>
</protein>
<dbReference type="PANTHER" id="PTHR10131">
    <property type="entry name" value="TNF RECEPTOR ASSOCIATED FACTOR"/>
    <property type="match status" value="1"/>
</dbReference>
<evidence type="ECO:0000313" key="7">
    <source>
        <dbReference type="EMBL" id="CAF4082816.1"/>
    </source>
</evidence>
<dbReference type="GO" id="GO:0043122">
    <property type="term" value="P:regulation of canonical NF-kappaB signal transduction"/>
    <property type="evidence" value="ECO:0007669"/>
    <property type="project" value="TreeGrafter"/>
</dbReference>
<proteinExistence type="predicted"/>
<dbReference type="EMBL" id="CAJNOK010018196">
    <property type="protein sequence ID" value="CAF1277872.1"/>
    <property type="molecule type" value="Genomic_DNA"/>
</dbReference>
<reference evidence="6" key="1">
    <citation type="submission" date="2021-02" db="EMBL/GenBank/DDBJ databases">
        <authorList>
            <person name="Nowell W R."/>
        </authorList>
    </citation>
    <scope>NUCLEOTIDE SEQUENCE</scope>
</reference>
<dbReference type="InterPro" id="IPR008974">
    <property type="entry name" value="TRAF-like"/>
</dbReference>
<dbReference type="CDD" id="cd00270">
    <property type="entry name" value="MATH_TRAF_C"/>
    <property type="match status" value="1"/>
</dbReference>
<dbReference type="PROSITE" id="PS50144">
    <property type="entry name" value="MATH"/>
    <property type="match status" value="1"/>
</dbReference>
<name>A0A8S2EWA4_9BILA</name>
<dbReference type="Pfam" id="PF21355">
    <property type="entry name" value="TRAF-mep_MATH"/>
    <property type="match status" value="1"/>
</dbReference>
<evidence type="ECO:0000256" key="4">
    <source>
        <dbReference type="ARBA" id="ARBA00023054"/>
    </source>
</evidence>
<feature type="domain" description="MATH" evidence="5">
    <location>
        <begin position="214"/>
        <end position="361"/>
    </location>
</feature>
<evidence type="ECO:0000256" key="2">
    <source>
        <dbReference type="ARBA" id="ARBA00022703"/>
    </source>
</evidence>
<dbReference type="EMBL" id="CAJOBA010039754">
    <property type="protein sequence ID" value="CAF4082816.1"/>
    <property type="molecule type" value="Genomic_DNA"/>
</dbReference>
<gene>
    <name evidence="6" type="ORF">OVA965_LOCUS27500</name>
    <name evidence="7" type="ORF">TMI583_LOCUS28241</name>
</gene>
<accession>A0A8S2EWA4</accession>
<dbReference type="Proteomes" id="UP000677228">
    <property type="component" value="Unassembled WGS sequence"/>
</dbReference>
<evidence type="ECO:0000313" key="8">
    <source>
        <dbReference type="Proteomes" id="UP000677228"/>
    </source>
</evidence>
<dbReference type="AlphaFoldDB" id="A0A8S2EWA4"/>
<comment type="caution">
    <text evidence="6">The sequence shown here is derived from an EMBL/GenBank/DDBJ whole genome shotgun (WGS) entry which is preliminary data.</text>
</comment>
<keyword evidence="2" id="KW-0053">Apoptosis</keyword>
<evidence type="ECO:0000256" key="3">
    <source>
        <dbReference type="ARBA" id="ARBA00022843"/>
    </source>
</evidence>
<sequence length="464" mass="52919">MEKPSNPDMSFEAGTVLGKVDEEFCSPKEEQKLTAQLHGIIAVRTQEIQQKKNDVGKCQQSVTQFEPVTTAKNELDCKMIPLTGIGTHYLSELHQTSLLSAVQRILSLYHKYTSQSTGAAINDSYSQMQQCGETLTTLARNIPILNEDIVRLSTESLRFQNSLLSCQHEINQMKQVIDEKDSCITHISKTQETVKQELSSIRQKVEDLQSISYDGICTWKITNASEKMADAQSERQTSICSPPFYSSPTGYKMRMRLCLHGDGNARKTHLSLFFVLMRGDYDEILKWPFNFKVTFCLYDQSDQQRHIINSFRPDVTSNSFQRPKTQMNVEFGFPKFYPLPEMLQDGNNYMKDDTIFLKCLIDDRPKDILAYALRLNPGLPFHTQQELIQQSIEKRQEQQRQTLNYPLRNNMAPSPTSNDSAEWENHVSATDENVEEAICISRVYSVHSAATSTNLVDSSSNEET</sequence>
<keyword evidence="1" id="KW-1017">Isopeptide bond</keyword>
<dbReference type="SUPFAM" id="SSF49599">
    <property type="entry name" value="TRAF domain-like"/>
    <property type="match status" value="1"/>
</dbReference>
<evidence type="ECO:0000259" key="5">
    <source>
        <dbReference type="PROSITE" id="PS50144"/>
    </source>
</evidence>
<keyword evidence="4" id="KW-0175">Coiled coil</keyword>
<dbReference type="FunFam" id="2.60.210.10:FF:000001">
    <property type="entry name" value="TNF receptor-associated factor"/>
    <property type="match status" value="1"/>
</dbReference>
<dbReference type="Gene3D" id="2.60.210.10">
    <property type="entry name" value="Apoptosis, Tumor Necrosis Factor Receptor Associated Protein 2, Chain A"/>
    <property type="match status" value="1"/>
</dbReference>
<evidence type="ECO:0000313" key="6">
    <source>
        <dbReference type="EMBL" id="CAF1277872.1"/>
    </source>
</evidence>
<dbReference type="PANTHER" id="PTHR10131:SF94">
    <property type="entry name" value="TNF RECEPTOR-ASSOCIATED FACTOR 4"/>
    <property type="match status" value="1"/>
</dbReference>
<dbReference type="InterPro" id="IPR049342">
    <property type="entry name" value="TRAF1-6_MATH_dom"/>
</dbReference>
<evidence type="ECO:0000256" key="1">
    <source>
        <dbReference type="ARBA" id="ARBA00022499"/>
    </source>
</evidence>
<dbReference type="GO" id="GO:0006915">
    <property type="term" value="P:apoptotic process"/>
    <property type="evidence" value="ECO:0007669"/>
    <property type="project" value="UniProtKB-KW"/>
</dbReference>